<dbReference type="InterPro" id="IPR036249">
    <property type="entry name" value="Thioredoxin-like_sf"/>
</dbReference>
<dbReference type="InterPro" id="IPR012336">
    <property type="entry name" value="Thioredoxin-like_fold"/>
</dbReference>
<dbReference type="Proteomes" id="UP000367750">
    <property type="component" value="Unassembled WGS sequence"/>
</dbReference>
<dbReference type="AlphaFoldDB" id="A0A5J5GAF5"/>
<dbReference type="InterPro" id="IPR013766">
    <property type="entry name" value="Thioredoxin_domain"/>
</dbReference>
<dbReference type="Pfam" id="PF13905">
    <property type="entry name" value="Thioredoxin_8"/>
    <property type="match status" value="1"/>
</dbReference>
<evidence type="ECO:0000259" key="1">
    <source>
        <dbReference type="PROSITE" id="PS51352"/>
    </source>
</evidence>
<dbReference type="OrthoDB" id="2738084at2"/>
<sequence length="143" mass="16620">MLTKDTGIPLGEKLLNEEFVDCNGVKVSLTSSGRPMVLVFLSLYCKHCIDFTPYLLDIHRAGDFDLYLFSNGSDEDHREMKTYFQWSFPIITLSPEAMDKHFRVSVLPFIMVIDPNMIVLQKGVVYNPDDFYFLYGKEKKYKK</sequence>
<dbReference type="PROSITE" id="PS51352">
    <property type="entry name" value="THIOREDOXIN_2"/>
    <property type="match status" value="1"/>
</dbReference>
<accession>A0A5J5GAF5</accession>
<feature type="domain" description="Thioredoxin" evidence="1">
    <location>
        <begin position="8"/>
        <end position="140"/>
    </location>
</feature>
<protein>
    <recommendedName>
        <fullName evidence="1">Thioredoxin domain-containing protein</fullName>
    </recommendedName>
</protein>
<dbReference type="Gene3D" id="3.40.30.10">
    <property type="entry name" value="Glutaredoxin"/>
    <property type="match status" value="1"/>
</dbReference>
<name>A0A5J5GAF5_9BACL</name>
<dbReference type="EMBL" id="VYKK01000012">
    <property type="protein sequence ID" value="KAA9004873.1"/>
    <property type="molecule type" value="Genomic_DNA"/>
</dbReference>
<evidence type="ECO:0000313" key="3">
    <source>
        <dbReference type="Proteomes" id="UP000367750"/>
    </source>
</evidence>
<evidence type="ECO:0000313" key="2">
    <source>
        <dbReference type="EMBL" id="KAA9004873.1"/>
    </source>
</evidence>
<dbReference type="SUPFAM" id="SSF52833">
    <property type="entry name" value="Thioredoxin-like"/>
    <property type="match status" value="1"/>
</dbReference>
<proteinExistence type="predicted"/>
<organism evidence="2 3">
    <name type="scientific">Paenibacillus spiritus</name>
    <dbReference type="NCBI Taxonomy" id="2496557"/>
    <lineage>
        <taxon>Bacteria</taxon>
        <taxon>Bacillati</taxon>
        <taxon>Bacillota</taxon>
        <taxon>Bacilli</taxon>
        <taxon>Bacillales</taxon>
        <taxon>Paenibacillaceae</taxon>
        <taxon>Paenibacillus</taxon>
    </lineage>
</organism>
<dbReference type="RefSeq" id="WP_150458024.1">
    <property type="nucleotide sequence ID" value="NZ_VYKK01000012.1"/>
</dbReference>
<gene>
    <name evidence="2" type="ORF">F4V43_09580</name>
</gene>
<reference evidence="2 3" key="1">
    <citation type="submission" date="2019-09" db="EMBL/GenBank/DDBJ databases">
        <title>Bacillus ochoae sp. nov., Paenibacillus whitsoniae sp. nov., Paenibacillus spiritus sp. nov. Isolated from the Mars Exploration Rover during spacecraft assembly.</title>
        <authorList>
            <person name="Seuylemezian A."/>
            <person name="Vaishampayan P."/>
        </authorList>
    </citation>
    <scope>NUCLEOTIDE SEQUENCE [LARGE SCALE GENOMIC DNA]</scope>
    <source>
        <strain evidence="2 3">MER_111</strain>
    </source>
</reference>
<comment type="caution">
    <text evidence="2">The sequence shown here is derived from an EMBL/GenBank/DDBJ whole genome shotgun (WGS) entry which is preliminary data.</text>
</comment>
<keyword evidence="3" id="KW-1185">Reference proteome</keyword>